<dbReference type="PATRIC" id="fig|157733.3.peg.2527"/>
<dbReference type="Gene3D" id="1.10.10.10">
    <property type="entry name" value="Winged helix-like DNA-binding domain superfamily/Winged helix DNA-binding domain"/>
    <property type="match status" value="1"/>
</dbReference>
<protein>
    <recommendedName>
        <fullName evidence="4">HTH marR-type domain-containing protein</fullName>
    </recommendedName>
</protein>
<reference evidence="5" key="1">
    <citation type="submission" date="2015-06" db="EMBL/GenBank/DDBJ databases">
        <authorList>
            <person name="Liu B."/>
            <person name="Wang J."/>
            <person name="Zhu Y."/>
            <person name="Liu G."/>
            <person name="Chen Q."/>
            <person name="Zheng C."/>
            <person name="Che J."/>
            <person name="Ge C."/>
            <person name="Shi H."/>
            <person name="Pan Z."/>
            <person name="Liu X."/>
        </authorList>
    </citation>
    <scope>NUCLEOTIDE SEQUENCE [LARGE SCALE GENOMIC DNA]</scope>
    <source>
        <strain evidence="5">DSM 16346</strain>
    </source>
</reference>
<evidence type="ECO:0000313" key="6">
    <source>
        <dbReference type="Proteomes" id="UP000035996"/>
    </source>
</evidence>
<dbReference type="PANTHER" id="PTHR42756:SF1">
    <property type="entry name" value="TRANSCRIPTIONAL REPRESSOR OF EMRAB OPERON"/>
    <property type="match status" value="1"/>
</dbReference>
<keyword evidence="6" id="KW-1185">Reference proteome</keyword>
<evidence type="ECO:0000313" key="5">
    <source>
        <dbReference type="EMBL" id="KMM38045.1"/>
    </source>
</evidence>
<dbReference type="GO" id="GO:0003677">
    <property type="term" value="F:DNA binding"/>
    <property type="evidence" value="ECO:0007669"/>
    <property type="project" value="UniProtKB-KW"/>
</dbReference>
<dbReference type="Proteomes" id="UP000035996">
    <property type="component" value="Unassembled WGS sequence"/>
</dbReference>
<keyword evidence="2" id="KW-0238">DNA-binding</keyword>
<gene>
    <name evidence="5" type="ORF">AB986_01590</name>
</gene>
<dbReference type="InterPro" id="IPR036388">
    <property type="entry name" value="WH-like_DNA-bd_sf"/>
</dbReference>
<name>A0A0J6CXZ8_9BACL</name>
<comment type="caution">
    <text evidence="5">The sequence shown here is derived from an EMBL/GenBank/DDBJ whole genome shotgun (WGS) entry which is preliminary data.</text>
</comment>
<feature type="domain" description="HTH marR-type" evidence="4">
    <location>
        <begin position="1"/>
        <end position="141"/>
    </location>
</feature>
<dbReference type="PANTHER" id="PTHR42756">
    <property type="entry name" value="TRANSCRIPTIONAL REGULATOR, MARR"/>
    <property type="match status" value="1"/>
</dbReference>
<proteinExistence type="predicted"/>
<evidence type="ECO:0000259" key="4">
    <source>
        <dbReference type="PROSITE" id="PS50995"/>
    </source>
</evidence>
<dbReference type="SUPFAM" id="SSF46785">
    <property type="entry name" value="Winged helix' DNA-binding domain"/>
    <property type="match status" value="1"/>
</dbReference>
<dbReference type="InterPro" id="IPR036390">
    <property type="entry name" value="WH_DNA-bd_sf"/>
</dbReference>
<accession>A0A0J6CXZ8</accession>
<evidence type="ECO:0000256" key="3">
    <source>
        <dbReference type="ARBA" id="ARBA00023163"/>
    </source>
</evidence>
<dbReference type="OrthoDB" id="2401593at2"/>
<dbReference type="GO" id="GO:0003700">
    <property type="term" value="F:DNA-binding transcription factor activity"/>
    <property type="evidence" value="ECO:0007669"/>
    <property type="project" value="InterPro"/>
</dbReference>
<keyword evidence="1" id="KW-0805">Transcription regulation</keyword>
<dbReference type="AlphaFoldDB" id="A0A0J6CXZ8"/>
<dbReference type="InterPro" id="IPR000835">
    <property type="entry name" value="HTH_MarR-typ"/>
</dbReference>
<sequence length="150" mass="17336">MNKKLSEAVALFEEVIMYGTERIIRSFEHQIFEEYSSEQLQMLQIISKSEHISPGKLASLQGVHKSAISNRYKKLETKGLVTTVDSDEDLRGKLIALTDKGHDVVSMFNEVIYEHVEKIVLDDFQETEIDEFLRIFRKLSTILKTEGDRK</sequence>
<dbReference type="PRINTS" id="PR00598">
    <property type="entry name" value="HTHMARR"/>
</dbReference>
<dbReference type="RefSeq" id="WP_048309128.1">
    <property type="nucleotide sequence ID" value="NZ_CP119526.1"/>
</dbReference>
<evidence type="ECO:0000256" key="2">
    <source>
        <dbReference type="ARBA" id="ARBA00023125"/>
    </source>
</evidence>
<dbReference type="Pfam" id="PF01047">
    <property type="entry name" value="MarR"/>
    <property type="match status" value="1"/>
</dbReference>
<dbReference type="PROSITE" id="PS50995">
    <property type="entry name" value="HTH_MARR_2"/>
    <property type="match status" value="1"/>
</dbReference>
<keyword evidence="3" id="KW-0804">Transcription</keyword>
<dbReference type="SMART" id="SM00347">
    <property type="entry name" value="HTH_MARR"/>
    <property type="match status" value="1"/>
</dbReference>
<evidence type="ECO:0000256" key="1">
    <source>
        <dbReference type="ARBA" id="ARBA00023015"/>
    </source>
</evidence>
<dbReference type="EMBL" id="LELK01000001">
    <property type="protein sequence ID" value="KMM38045.1"/>
    <property type="molecule type" value="Genomic_DNA"/>
</dbReference>
<organism evidence="5 6">
    <name type="scientific">Guptibacillus hwajinpoensis</name>
    <dbReference type="NCBI Taxonomy" id="208199"/>
    <lineage>
        <taxon>Bacteria</taxon>
        <taxon>Bacillati</taxon>
        <taxon>Bacillota</taxon>
        <taxon>Bacilli</taxon>
        <taxon>Bacillales</taxon>
        <taxon>Guptibacillaceae</taxon>
        <taxon>Guptibacillus</taxon>
    </lineage>
</organism>
<dbReference type="STRING" id="157733.AB986_01590"/>